<name>A0ABT2MYC8_9CYAN</name>
<feature type="compositionally biased region" description="Polar residues" evidence="1">
    <location>
        <begin position="305"/>
        <end position="315"/>
    </location>
</feature>
<gene>
    <name evidence="2" type="ORF">NG799_25915</name>
</gene>
<feature type="compositionally biased region" description="Acidic residues" evidence="1">
    <location>
        <begin position="196"/>
        <end position="205"/>
    </location>
</feature>
<evidence type="ECO:0000313" key="3">
    <source>
        <dbReference type="Proteomes" id="UP001525890"/>
    </source>
</evidence>
<comment type="caution">
    <text evidence="2">The sequence shown here is derived from an EMBL/GenBank/DDBJ whole genome shotgun (WGS) entry which is preliminary data.</text>
</comment>
<dbReference type="EMBL" id="JAMXFF010000058">
    <property type="protein sequence ID" value="MCT7969754.1"/>
    <property type="molecule type" value="Genomic_DNA"/>
</dbReference>
<protein>
    <submittedName>
        <fullName evidence="2">Ribbon-helix-helix domain-containing protein</fullName>
    </submittedName>
</protein>
<evidence type="ECO:0000256" key="1">
    <source>
        <dbReference type="SAM" id="MobiDB-lite"/>
    </source>
</evidence>
<keyword evidence="3" id="KW-1185">Reference proteome</keyword>
<feature type="region of interest" description="Disordered" evidence="1">
    <location>
        <begin position="1"/>
        <end position="25"/>
    </location>
</feature>
<proteinExistence type="predicted"/>
<feature type="compositionally biased region" description="Acidic residues" evidence="1">
    <location>
        <begin position="238"/>
        <end position="258"/>
    </location>
</feature>
<reference evidence="2 3" key="1">
    <citation type="journal article" date="2022" name="Front. Microbiol.">
        <title>High genomic differentiation and limited gene flow indicate recent cryptic speciation within the genus Laspinema (cyanobacteria).</title>
        <authorList>
            <person name="Stanojkovic A."/>
            <person name="Skoupy S."/>
            <person name="Skaloud P."/>
            <person name="Dvorak P."/>
        </authorList>
    </citation>
    <scope>NUCLEOTIDE SEQUENCE [LARGE SCALE GENOMIC DNA]</scope>
    <source>
        <strain evidence="2 3">D2a</strain>
    </source>
</reference>
<feature type="compositionally biased region" description="Basic and acidic residues" evidence="1">
    <location>
        <begin position="177"/>
        <end position="190"/>
    </location>
</feature>
<dbReference type="Proteomes" id="UP001525890">
    <property type="component" value="Unassembled WGS sequence"/>
</dbReference>
<accession>A0ABT2MYC8</accession>
<evidence type="ECO:0000313" key="2">
    <source>
        <dbReference type="EMBL" id="MCT7969754.1"/>
    </source>
</evidence>
<dbReference type="RefSeq" id="WP_368009201.1">
    <property type="nucleotide sequence ID" value="NZ_JAMXFF010000058.1"/>
</dbReference>
<feature type="region of interest" description="Disordered" evidence="1">
    <location>
        <begin position="159"/>
        <end position="352"/>
    </location>
</feature>
<sequence>MSQRSKKAPAKSSKSGRSQVNVRTTPELLTRIDEARIDTSRSEFIVQAIEAYLGIEPASPETTASLQSLVDAAVAQAIQGVTHTLEQRLKALESRLSSSDVDLAVDATIDEVNLDAVDERVDSIDAPVEEVAPVSVDQPVDAPVDSVDDAADDAVDSVVEGEELATSGEPGLEEATGGERHSSQEFEHSVDQSVDAVDDAVEGEELATSGEPGLEEATGVERNRSQESEFGVDNPVDAVDDSVDSVDDAVDDAFEGEELATAGDSGLEEATGGERNRSQETELGVDAPFDYRTHGLSGKELASRLSVSPSSITSNRQKKGTNAFAKWTSQQDPDGLAWNHKKGRYYPDEPKG</sequence>
<organism evidence="2 3">
    <name type="scientific">Laspinema palackyanum D2a</name>
    <dbReference type="NCBI Taxonomy" id="2953684"/>
    <lineage>
        <taxon>Bacteria</taxon>
        <taxon>Bacillati</taxon>
        <taxon>Cyanobacteriota</taxon>
        <taxon>Cyanophyceae</taxon>
        <taxon>Oscillatoriophycideae</taxon>
        <taxon>Oscillatoriales</taxon>
        <taxon>Laspinemataceae</taxon>
        <taxon>Laspinema</taxon>
        <taxon>Laspinema palackyanum</taxon>
    </lineage>
</organism>